<dbReference type="AlphaFoldDB" id="D3LAY1"/>
<protein>
    <submittedName>
        <fullName evidence="1">Uncharacterized protein</fullName>
    </submittedName>
</protein>
<dbReference type="EMBL" id="ACSE01000028">
    <property type="protein sequence ID" value="EFD87936.1"/>
    <property type="molecule type" value="Genomic_DNA"/>
</dbReference>
<evidence type="ECO:0000313" key="1">
    <source>
        <dbReference type="EMBL" id="EFD87936.1"/>
    </source>
</evidence>
<sequence>MGPRIAANRTKVITDVTILVKKAITVGAKSGSSEMVDVEEI</sequence>
<reference evidence="1 2" key="1">
    <citation type="journal article" date="2010" name="Appl. Microbiol. Biotechnol.">
        <title>Genotypic diversity in Oenococcus oeni by high-density microarray comparative genome hybridization and whole genome sequencing.</title>
        <authorList>
            <person name="Borneman A.R."/>
            <person name="Bartowsky E.J."/>
            <person name="McCarthy J."/>
            <person name="Chambers P.J."/>
        </authorList>
    </citation>
    <scope>NUCLEOTIDE SEQUENCE [LARGE SCALE GENOMIC DNA]</scope>
    <source>
        <strain evidence="1 2">AWRIB429</strain>
    </source>
</reference>
<organism evidence="1 2">
    <name type="scientific">Oenococcus oeni AWRIB429</name>
    <dbReference type="NCBI Taxonomy" id="655225"/>
    <lineage>
        <taxon>Bacteria</taxon>
        <taxon>Bacillati</taxon>
        <taxon>Bacillota</taxon>
        <taxon>Bacilli</taxon>
        <taxon>Lactobacillales</taxon>
        <taxon>Lactobacillaceae</taxon>
        <taxon>Oenococcus</taxon>
    </lineage>
</organism>
<dbReference type="Proteomes" id="UP000003075">
    <property type="component" value="Unassembled WGS sequence"/>
</dbReference>
<comment type="caution">
    <text evidence="1">The sequence shown here is derived from an EMBL/GenBank/DDBJ whole genome shotgun (WGS) entry which is preliminary data.</text>
</comment>
<dbReference type="RefSeq" id="WP_002819283.1">
    <property type="nucleotide sequence ID" value="NZ_ACSE01000028.1"/>
</dbReference>
<proteinExistence type="predicted"/>
<name>D3LAY1_OENOE</name>
<accession>D3LAY1</accession>
<gene>
    <name evidence="1" type="ORF">AWRIB429_1511</name>
</gene>
<evidence type="ECO:0000313" key="2">
    <source>
        <dbReference type="Proteomes" id="UP000003075"/>
    </source>
</evidence>